<feature type="compositionally biased region" description="Basic residues" evidence="2">
    <location>
        <begin position="402"/>
        <end position="418"/>
    </location>
</feature>
<dbReference type="AlphaFoldDB" id="A0A6C0ATV6"/>
<evidence type="ECO:0000256" key="1">
    <source>
        <dbReference type="SAM" id="Coils"/>
    </source>
</evidence>
<name>A0A6C0ATV6_9ZZZZ</name>
<evidence type="ECO:0000256" key="2">
    <source>
        <dbReference type="SAM" id="MobiDB-lite"/>
    </source>
</evidence>
<feature type="region of interest" description="Disordered" evidence="2">
    <location>
        <begin position="1"/>
        <end position="160"/>
    </location>
</feature>
<protein>
    <submittedName>
        <fullName evidence="3">Uncharacterized protein</fullName>
    </submittedName>
</protein>
<sequence length="418" mass="47434">MSTEQERFKETPSTTITTNPNVPIENQRDSSQDGDSSDDDMPSFVTGKQKEKNTPVVKVNLGEQEQELEVEVNKDLNTSVDNEEASLSSDKTDETASSKLSISGISVPESSRESSRGEIDDSEKTGNVNEGPSFGIRDSSEDDDSSIDMNLSESDKTDAPGEQNVIETEQEVTAAQQQVAAAQQQVDDIRRVIEENTYIRTHINGVLDGDDDVLFMKLTSPDKDATTIFYEERYKTNDTDQKELIPFIFLFAKTYKKIDDSVKAINSLLQEDNKNNEINSQLTTLQGQLQMFYELPLQHKDGEQLISNPDYYFGENQPSVIIVEGKPQIFFQTTDEQKNWEDFMKYFDENVSASYKKGKVQFEPNAKKSVKQFKEKYLTKKSSSIMSRMGSMFGSRQGGNKKQTRRPVMHKKRQTRRK</sequence>
<organism evidence="3">
    <name type="scientific">viral metagenome</name>
    <dbReference type="NCBI Taxonomy" id="1070528"/>
    <lineage>
        <taxon>unclassified sequences</taxon>
        <taxon>metagenomes</taxon>
        <taxon>organismal metagenomes</taxon>
    </lineage>
</organism>
<reference evidence="3" key="1">
    <citation type="journal article" date="2020" name="Nature">
        <title>Giant virus diversity and host interactions through global metagenomics.</title>
        <authorList>
            <person name="Schulz F."/>
            <person name="Roux S."/>
            <person name="Paez-Espino D."/>
            <person name="Jungbluth S."/>
            <person name="Walsh D.A."/>
            <person name="Denef V.J."/>
            <person name="McMahon K.D."/>
            <person name="Konstantinidis K.T."/>
            <person name="Eloe-Fadrosh E.A."/>
            <person name="Kyrpides N.C."/>
            <person name="Woyke T."/>
        </authorList>
    </citation>
    <scope>NUCLEOTIDE SEQUENCE</scope>
    <source>
        <strain evidence="3">GVMAG-S-ERX555943-30</strain>
    </source>
</reference>
<feature type="compositionally biased region" description="Polar residues" evidence="2">
    <location>
        <begin position="11"/>
        <end position="21"/>
    </location>
</feature>
<feature type="compositionally biased region" description="Basic and acidic residues" evidence="2">
    <location>
        <begin position="1"/>
        <end position="10"/>
    </location>
</feature>
<proteinExistence type="predicted"/>
<keyword evidence="1" id="KW-0175">Coiled coil</keyword>
<feature type="region of interest" description="Disordered" evidence="2">
    <location>
        <begin position="389"/>
        <end position="418"/>
    </location>
</feature>
<evidence type="ECO:0000313" key="3">
    <source>
        <dbReference type="EMBL" id="QHS83244.1"/>
    </source>
</evidence>
<accession>A0A6C0ATV6</accession>
<feature type="coiled-coil region" evidence="1">
    <location>
        <begin position="165"/>
        <end position="192"/>
    </location>
</feature>
<feature type="compositionally biased region" description="Polar residues" evidence="2">
    <location>
        <begin position="75"/>
        <end position="89"/>
    </location>
</feature>
<dbReference type="EMBL" id="MN738750">
    <property type="protein sequence ID" value="QHS83244.1"/>
    <property type="molecule type" value="Genomic_DNA"/>
</dbReference>
<feature type="compositionally biased region" description="Basic and acidic residues" evidence="2">
    <location>
        <begin position="110"/>
        <end position="124"/>
    </location>
</feature>